<gene>
    <name evidence="3" type="ORF">KDH_12500</name>
</gene>
<keyword evidence="4" id="KW-1185">Reference proteome</keyword>
<comment type="caution">
    <text evidence="3">The sequence shown here is derived from an EMBL/GenBank/DDBJ whole genome shotgun (WGS) entry which is preliminary data.</text>
</comment>
<accession>A0ABQ6FJK1</accession>
<feature type="transmembrane region" description="Helical" evidence="2">
    <location>
        <begin position="38"/>
        <end position="56"/>
    </location>
</feature>
<reference evidence="3 4" key="1">
    <citation type="submission" date="2023-02" db="EMBL/GenBank/DDBJ databases">
        <title>Dictyobacter halimunensis sp. nov., a new member of the class Ktedonobacteria from forest soil in a geothermal area.</title>
        <authorList>
            <person name="Rachmania M.K."/>
            <person name="Ningsih F."/>
            <person name="Sakai Y."/>
            <person name="Yabe S."/>
            <person name="Yokota A."/>
            <person name="Sjamsuridzal W."/>
        </authorList>
    </citation>
    <scope>NUCLEOTIDE SEQUENCE [LARGE SCALE GENOMIC DNA]</scope>
    <source>
        <strain evidence="3 4">S3.2.2.5</strain>
    </source>
</reference>
<keyword evidence="2" id="KW-0472">Membrane</keyword>
<evidence type="ECO:0000313" key="3">
    <source>
        <dbReference type="EMBL" id="GLV54403.1"/>
    </source>
</evidence>
<sequence>MHGEHGIKRRHTHRRLRPRLLPFAMRSKGTRNSNNHSASLIGSYFLVAIGFVILAFN</sequence>
<name>A0ABQ6FJK1_9CHLR</name>
<evidence type="ECO:0000256" key="2">
    <source>
        <dbReference type="SAM" id="Phobius"/>
    </source>
</evidence>
<protein>
    <submittedName>
        <fullName evidence="3">Uncharacterized protein</fullName>
    </submittedName>
</protein>
<dbReference type="EMBL" id="BSRI01000001">
    <property type="protein sequence ID" value="GLV54403.1"/>
    <property type="molecule type" value="Genomic_DNA"/>
</dbReference>
<feature type="region of interest" description="Disordered" evidence="1">
    <location>
        <begin position="1"/>
        <end position="33"/>
    </location>
</feature>
<dbReference type="Proteomes" id="UP001344906">
    <property type="component" value="Unassembled WGS sequence"/>
</dbReference>
<proteinExistence type="predicted"/>
<evidence type="ECO:0000313" key="4">
    <source>
        <dbReference type="Proteomes" id="UP001344906"/>
    </source>
</evidence>
<keyword evidence="2" id="KW-0812">Transmembrane</keyword>
<feature type="compositionally biased region" description="Basic residues" evidence="1">
    <location>
        <begin position="7"/>
        <end position="18"/>
    </location>
</feature>
<keyword evidence="2" id="KW-1133">Transmembrane helix</keyword>
<evidence type="ECO:0000256" key="1">
    <source>
        <dbReference type="SAM" id="MobiDB-lite"/>
    </source>
</evidence>
<organism evidence="3 4">
    <name type="scientific">Dictyobacter halimunensis</name>
    <dbReference type="NCBI Taxonomy" id="3026934"/>
    <lineage>
        <taxon>Bacteria</taxon>
        <taxon>Bacillati</taxon>
        <taxon>Chloroflexota</taxon>
        <taxon>Ktedonobacteria</taxon>
        <taxon>Ktedonobacterales</taxon>
        <taxon>Dictyobacteraceae</taxon>
        <taxon>Dictyobacter</taxon>
    </lineage>
</organism>